<dbReference type="PRINTS" id="PR00039">
    <property type="entry name" value="HTHLYSR"/>
</dbReference>
<comment type="similarity">
    <text evidence="1">Belongs to the LysR transcriptional regulatory family.</text>
</comment>
<evidence type="ECO:0000313" key="7">
    <source>
        <dbReference type="Proteomes" id="UP000285575"/>
    </source>
</evidence>
<dbReference type="Gene3D" id="3.40.190.10">
    <property type="entry name" value="Periplasmic binding protein-like II"/>
    <property type="match status" value="2"/>
</dbReference>
<dbReference type="AlphaFoldDB" id="A0A437RAJ0"/>
<dbReference type="InterPro" id="IPR005119">
    <property type="entry name" value="LysR_subst-bd"/>
</dbReference>
<name>A0A437RAJ0_9BURK</name>
<comment type="caution">
    <text evidence="6">The sequence shown here is derived from an EMBL/GenBank/DDBJ whole genome shotgun (WGS) entry which is preliminary data.</text>
</comment>
<feature type="domain" description="HTH lysR-type" evidence="5">
    <location>
        <begin position="4"/>
        <end position="61"/>
    </location>
</feature>
<evidence type="ECO:0000313" key="6">
    <source>
        <dbReference type="EMBL" id="RVU43704.1"/>
    </source>
</evidence>
<dbReference type="FunFam" id="1.10.10.10:FF:000001">
    <property type="entry name" value="LysR family transcriptional regulator"/>
    <property type="match status" value="1"/>
</dbReference>
<accession>A0A437RAJ0</accession>
<dbReference type="Proteomes" id="UP000285575">
    <property type="component" value="Unassembled WGS sequence"/>
</dbReference>
<keyword evidence="3" id="KW-0238">DNA-binding</keyword>
<dbReference type="PANTHER" id="PTHR30126">
    <property type="entry name" value="HTH-TYPE TRANSCRIPTIONAL REGULATOR"/>
    <property type="match status" value="1"/>
</dbReference>
<dbReference type="RefSeq" id="WP_128230262.1">
    <property type="nucleotide sequence ID" value="NZ_SACR01000006.1"/>
</dbReference>
<dbReference type="OrthoDB" id="9785745at2"/>
<keyword evidence="2" id="KW-0805">Transcription regulation</keyword>
<evidence type="ECO:0000256" key="4">
    <source>
        <dbReference type="ARBA" id="ARBA00023163"/>
    </source>
</evidence>
<dbReference type="GO" id="GO:0000976">
    <property type="term" value="F:transcription cis-regulatory region binding"/>
    <property type="evidence" value="ECO:0007669"/>
    <property type="project" value="TreeGrafter"/>
</dbReference>
<keyword evidence="7" id="KW-1185">Reference proteome</keyword>
<evidence type="ECO:0000256" key="1">
    <source>
        <dbReference type="ARBA" id="ARBA00009437"/>
    </source>
</evidence>
<dbReference type="EMBL" id="SACR01000006">
    <property type="protein sequence ID" value="RVU43704.1"/>
    <property type="molecule type" value="Genomic_DNA"/>
</dbReference>
<dbReference type="SUPFAM" id="SSF46785">
    <property type="entry name" value="Winged helix' DNA-binding domain"/>
    <property type="match status" value="1"/>
</dbReference>
<dbReference type="Gene3D" id="1.10.10.10">
    <property type="entry name" value="Winged helix-like DNA-binding domain superfamily/Winged helix DNA-binding domain"/>
    <property type="match status" value="1"/>
</dbReference>
<protein>
    <submittedName>
        <fullName evidence="6">LysR family transcriptional regulator</fullName>
    </submittedName>
</protein>
<proteinExistence type="inferred from homology"/>
<dbReference type="Pfam" id="PF00126">
    <property type="entry name" value="HTH_1"/>
    <property type="match status" value="1"/>
</dbReference>
<dbReference type="SUPFAM" id="SSF53850">
    <property type="entry name" value="Periplasmic binding protein-like II"/>
    <property type="match status" value="1"/>
</dbReference>
<organism evidence="6 7">
    <name type="scientific">Rubrivivax rivuli</name>
    <dbReference type="NCBI Taxonomy" id="1862385"/>
    <lineage>
        <taxon>Bacteria</taxon>
        <taxon>Pseudomonadati</taxon>
        <taxon>Pseudomonadota</taxon>
        <taxon>Betaproteobacteria</taxon>
        <taxon>Burkholderiales</taxon>
        <taxon>Sphaerotilaceae</taxon>
        <taxon>Rubrivivax</taxon>
    </lineage>
</organism>
<dbReference type="GO" id="GO:0003700">
    <property type="term" value="F:DNA-binding transcription factor activity"/>
    <property type="evidence" value="ECO:0007669"/>
    <property type="project" value="InterPro"/>
</dbReference>
<gene>
    <name evidence="6" type="ORF">EOE66_18680</name>
</gene>
<sequence length="308" mass="33906">MRNLTLRGLRVFEAAATTGSFSRAGELMGMTQSAVSQQIRQLEDELGTRLFDTQARPIRLSDAGAELLRHCRVILAQVSVAEDALSTLQGQFRGQLHVGVVSPGQYFVPRLLAAFRRQHPELRLKLSQGRRDHLLMMLAERQIDLLIGGYPPAEAEVEAEVFARHPHCVIAAPDHRLAGQHALPWAALRDDTFILREAGSATRAFLEHLLQMQRLQVRADVELQGPEAIKAAVMAGMGISFASAHTFQSELAAGRLVVLDVVETPKQLDWCVLTRRDTPLSATQRLLRDHILAHGTQAAACQLGPFSA</sequence>
<dbReference type="Pfam" id="PF03466">
    <property type="entry name" value="LysR_substrate"/>
    <property type="match status" value="1"/>
</dbReference>
<evidence type="ECO:0000256" key="2">
    <source>
        <dbReference type="ARBA" id="ARBA00023015"/>
    </source>
</evidence>
<dbReference type="InterPro" id="IPR036388">
    <property type="entry name" value="WH-like_DNA-bd_sf"/>
</dbReference>
<dbReference type="PANTHER" id="PTHR30126:SF5">
    <property type="entry name" value="HTH-TYPE TRANSCRIPTIONAL ACTIVATOR CMPR"/>
    <property type="match status" value="1"/>
</dbReference>
<reference evidence="6 7" key="1">
    <citation type="submission" date="2019-01" db="EMBL/GenBank/DDBJ databases">
        <authorList>
            <person name="Chen W.-M."/>
        </authorList>
    </citation>
    <scope>NUCLEOTIDE SEQUENCE [LARGE SCALE GENOMIC DNA]</scope>
    <source>
        <strain evidence="6 7">KYPY4</strain>
    </source>
</reference>
<dbReference type="InterPro" id="IPR036390">
    <property type="entry name" value="WH_DNA-bd_sf"/>
</dbReference>
<evidence type="ECO:0000256" key="3">
    <source>
        <dbReference type="ARBA" id="ARBA00023125"/>
    </source>
</evidence>
<dbReference type="InterPro" id="IPR000847">
    <property type="entry name" value="LysR_HTH_N"/>
</dbReference>
<dbReference type="PROSITE" id="PS50931">
    <property type="entry name" value="HTH_LYSR"/>
    <property type="match status" value="1"/>
</dbReference>
<evidence type="ECO:0000259" key="5">
    <source>
        <dbReference type="PROSITE" id="PS50931"/>
    </source>
</evidence>
<keyword evidence="4" id="KW-0804">Transcription</keyword>